<proteinExistence type="predicted"/>
<dbReference type="Proteomes" id="UP000287651">
    <property type="component" value="Unassembled WGS sequence"/>
</dbReference>
<dbReference type="EMBL" id="AMZH03000118">
    <property type="protein sequence ID" value="RRT85424.1"/>
    <property type="molecule type" value="Genomic_DNA"/>
</dbReference>
<protein>
    <submittedName>
        <fullName evidence="1">Uncharacterized protein</fullName>
    </submittedName>
</protein>
<comment type="caution">
    <text evidence="1">The sequence shown here is derived from an EMBL/GenBank/DDBJ whole genome shotgun (WGS) entry which is preliminary data.</text>
</comment>
<evidence type="ECO:0000313" key="1">
    <source>
        <dbReference type="EMBL" id="RRT85424.1"/>
    </source>
</evidence>
<gene>
    <name evidence="1" type="ORF">B296_00006141</name>
</gene>
<organism evidence="1 2">
    <name type="scientific">Ensete ventricosum</name>
    <name type="common">Abyssinian banana</name>
    <name type="synonym">Musa ensete</name>
    <dbReference type="NCBI Taxonomy" id="4639"/>
    <lineage>
        <taxon>Eukaryota</taxon>
        <taxon>Viridiplantae</taxon>
        <taxon>Streptophyta</taxon>
        <taxon>Embryophyta</taxon>
        <taxon>Tracheophyta</taxon>
        <taxon>Spermatophyta</taxon>
        <taxon>Magnoliopsida</taxon>
        <taxon>Liliopsida</taxon>
        <taxon>Zingiberales</taxon>
        <taxon>Musaceae</taxon>
        <taxon>Ensete</taxon>
    </lineage>
</organism>
<sequence>MRRAASVVRTKIGEGKWWERRRCSAVGIWKGRKTPAVHHEEVDEGGAEHFGLDNPVTRPHYPLTRWQPVSCERGTGRACFCVPGGTPRQCVKLPQVRSHIDASPTTPGVFLMWVVRGELSDGVSAVCIIMDRCRSEMLELDMVVSVDKETCVGVTDGRPTLSRFGSLNGT</sequence>
<reference evidence="1 2" key="1">
    <citation type="journal article" date="2014" name="Agronomy (Basel)">
        <title>A Draft Genome Sequence for Ensete ventricosum, the Drought-Tolerant Tree Against Hunger.</title>
        <authorList>
            <person name="Harrison J."/>
            <person name="Moore K.A."/>
            <person name="Paszkiewicz K."/>
            <person name="Jones T."/>
            <person name="Grant M."/>
            <person name="Ambacheew D."/>
            <person name="Muzemil S."/>
            <person name="Studholme D.J."/>
        </authorList>
    </citation>
    <scope>NUCLEOTIDE SEQUENCE [LARGE SCALE GENOMIC DNA]</scope>
</reference>
<name>A0A427BAE5_ENSVE</name>
<dbReference type="AlphaFoldDB" id="A0A427BAE5"/>
<evidence type="ECO:0000313" key="2">
    <source>
        <dbReference type="Proteomes" id="UP000287651"/>
    </source>
</evidence>
<accession>A0A427BAE5</accession>